<comment type="similarity">
    <text evidence="2">Belongs to the DivIVA family.</text>
</comment>
<feature type="coiled-coil region" evidence="7">
    <location>
        <begin position="29"/>
        <end position="124"/>
    </location>
</feature>
<accession>A0A1T4X3E6</accession>
<dbReference type="Pfam" id="PF05103">
    <property type="entry name" value="DivIVA"/>
    <property type="match status" value="1"/>
</dbReference>
<dbReference type="STRING" id="1147123.SAMN05443428_105113"/>
<dbReference type="NCBIfam" id="TIGR03544">
    <property type="entry name" value="DivI1A_domain"/>
    <property type="match status" value="1"/>
</dbReference>
<evidence type="ECO:0000256" key="5">
    <source>
        <dbReference type="ARBA" id="ARBA00023054"/>
    </source>
</evidence>
<evidence type="ECO:0000256" key="2">
    <source>
        <dbReference type="ARBA" id="ARBA00009008"/>
    </source>
</evidence>
<evidence type="ECO:0000256" key="3">
    <source>
        <dbReference type="ARBA" id="ARBA00022490"/>
    </source>
</evidence>
<gene>
    <name evidence="8" type="ORF">SAMN05443428_105113</name>
</gene>
<name>A0A1T4X3E6_9CLOT</name>
<dbReference type="AlphaFoldDB" id="A0A1T4X3E6"/>
<protein>
    <submittedName>
        <fullName evidence="8">Cell division initiation protein</fullName>
    </submittedName>
</protein>
<evidence type="ECO:0000256" key="6">
    <source>
        <dbReference type="ARBA" id="ARBA00023306"/>
    </source>
</evidence>
<dbReference type="InterPro" id="IPR019933">
    <property type="entry name" value="DivIVA_domain"/>
</dbReference>
<dbReference type="EMBL" id="FUYH01000005">
    <property type="protein sequence ID" value="SKA83585.1"/>
    <property type="molecule type" value="Genomic_DNA"/>
</dbReference>
<keyword evidence="4 8" id="KW-0132">Cell division</keyword>
<dbReference type="Proteomes" id="UP000190105">
    <property type="component" value="Unassembled WGS sequence"/>
</dbReference>
<dbReference type="GO" id="GO:0051301">
    <property type="term" value="P:cell division"/>
    <property type="evidence" value="ECO:0007669"/>
    <property type="project" value="UniProtKB-KW"/>
</dbReference>
<sequence length="146" mass="17121">MSITPNEISNKEFKKAFRGYDIDDVDEFLDQILEDYEKLYKECMDQKEKISILNEKLEQYSNIETTLQSTLLLAQGAADQAKESAKKESELILKNAQEQANDIINKAQQNVLQINKEYEVLKQEYNMFKSRFKSLLEAQLRELDKE</sequence>
<evidence type="ECO:0000313" key="8">
    <source>
        <dbReference type="EMBL" id="SKA83585.1"/>
    </source>
</evidence>
<dbReference type="PANTHER" id="PTHR35794:SF2">
    <property type="entry name" value="CELL DIVISION PROTEIN DIVIVA"/>
    <property type="match status" value="1"/>
</dbReference>
<evidence type="ECO:0000313" key="9">
    <source>
        <dbReference type="Proteomes" id="UP000190105"/>
    </source>
</evidence>
<reference evidence="9" key="1">
    <citation type="submission" date="2017-02" db="EMBL/GenBank/DDBJ databases">
        <authorList>
            <person name="Varghese N."/>
            <person name="Submissions S."/>
        </authorList>
    </citation>
    <scope>NUCLEOTIDE SEQUENCE [LARGE SCALE GENOMIC DNA]</scope>
    <source>
        <strain evidence="9">USBA 833</strain>
    </source>
</reference>
<organism evidence="8 9">
    <name type="scientific">Caloramator quimbayensis</name>
    <dbReference type="NCBI Taxonomy" id="1147123"/>
    <lineage>
        <taxon>Bacteria</taxon>
        <taxon>Bacillati</taxon>
        <taxon>Bacillota</taxon>
        <taxon>Clostridia</taxon>
        <taxon>Eubacteriales</taxon>
        <taxon>Clostridiaceae</taxon>
        <taxon>Caloramator</taxon>
    </lineage>
</organism>
<evidence type="ECO:0000256" key="1">
    <source>
        <dbReference type="ARBA" id="ARBA00004496"/>
    </source>
</evidence>
<dbReference type="InterPro" id="IPR007793">
    <property type="entry name" value="DivIVA_fam"/>
</dbReference>
<dbReference type="OrthoDB" id="9815492at2"/>
<keyword evidence="3" id="KW-0963">Cytoplasm</keyword>
<evidence type="ECO:0000256" key="4">
    <source>
        <dbReference type="ARBA" id="ARBA00022618"/>
    </source>
</evidence>
<keyword evidence="9" id="KW-1185">Reference proteome</keyword>
<keyword evidence="6" id="KW-0131">Cell cycle</keyword>
<dbReference type="RefSeq" id="WP_078695931.1">
    <property type="nucleotide sequence ID" value="NZ_FUYH01000005.1"/>
</dbReference>
<dbReference type="PANTHER" id="PTHR35794">
    <property type="entry name" value="CELL DIVISION PROTEIN DIVIVA"/>
    <property type="match status" value="1"/>
</dbReference>
<dbReference type="Gene3D" id="6.10.250.660">
    <property type="match status" value="1"/>
</dbReference>
<proteinExistence type="inferred from homology"/>
<evidence type="ECO:0000256" key="7">
    <source>
        <dbReference type="SAM" id="Coils"/>
    </source>
</evidence>
<keyword evidence="5 7" id="KW-0175">Coiled coil</keyword>
<comment type="subcellular location">
    <subcellularLocation>
        <location evidence="1">Cytoplasm</location>
    </subcellularLocation>
</comment>
<dbReference type="GO" id="GO:0005737">
    <property type="term" value="C:cytoplasm"/>
    <property type="evidence" value="ECO:0007669"/>
    <property type="project" value="UniProtKB-SubCell"/>
</dbReference>